<dbReference type="InterPro" id="IPR008967">
    <property type="entry name" value="p53-like_TF_DNA-bd_sf"/>
</dbReference>
<dbReference type="PROSITE" id="PS01283">
    <property type="entry name" value="TBOX_1"/>
    <property type="match status" value="1"/>
</dbReference>
<dbReference type="PRINTS" id="PR00937">
    <property type="entry name" value="TBOX"/>
</dbReference>
<dbReference type="GO" id="GO:0005634">
    <property type="term" value="C:nucleus"/>
    <property type="evidence" value="ECO:0007669"/>
    <property type="project" value="UniProtKB-SubCell"/>
</dbReference>
<dbReference type="AlphaFoldDB" id="A0A3R7M153"/>
<dbReference type="GO" id="GO:0045893">
    <property type="term" value="P:positive regulation of DNA-templated transcription"/>
    <property type="evidence" value="ECO:0007669"/>
    <property type="project" value="InterPro"/>
</dbReference>
<evidence type="ECO:0000313" key="11">
    <source>
        <dbReference type="Proteomes" id="UP000283509"/>
    </source>
</evidence>
<keyword evidence="11" id="KW-1185">Reference proteome</keyword>
<keyword evidence="3" id="KW-0805">Transcription regulation</keyword>
<dbReference type="OrthoDB" id="7442607at2759"/>
<evidence type="ECO:0000256" key="6">
    <source>
        <dbReference type="ARBA" id="ARBA00023242"/>
    </source>
</evidence>
<evidence type="ECO:0000256" key="7">
    <source>
        <dbReference type="PROSITE-ProRule" id="PRU00201"/>
    </source>
</evidence>
<dbReference type="InterPro" id="IPR018186">
    <property type="entry name" value="TF_T-box_CS"/>
</dbReference>
<accession>A0A3R7M153</accession>
<keyword evidence="6 7" id="KW-0539">Nucleus</keyword>
<dbReference type="GO" id="GO:0000785">
    <property type="term" value="C:chromatin"/>
    <property type="evidence" value="ECO:0007669"/>
    <property type="project" value="TreeGrafter"/>
</dbReference>
<evidence type="ECO:0000313" key="10">
    <source>
        <dbReference type="EMBL" id="ROT70016.1"/>
    </source>
</evidence>
<dbReference type="InterPro" id="IPR036960">
    <property type="entry name" value="T-box_sf"/>
</dbReference>
<evidence type="ECO:0000256" key="8">
    <source>
        <dbReference type="SAM" id="MobiDB-lite"/>
    </source>
</evidence>
<dbReference type="GO" id="GO:0001708">
    <property type="term" value="P:cell fate specification"/>
    <property type="evidence" value="ECO:0007669"/>
    <property type="project" value="TreeGrafter"/>
</dbReference>
<reference evidence="10 11" key="2">
    <citation type="submission" date="2019-01" db="EMBL/GenBank/DDBJ databases">
        <title>The decoding of complex shrimp genome reveals the adaptation for benthos swimmer, frequently molting mechanism and breeding impact on genome.</title>
        <authorList>
            <person name="Sun Y."/>
            <person name="Gao Y."/>
            <person name="Yu Y."/>
        </authorList>
    </citation>
    <scope>NUCLEOTIDE SEQUENCE [LARGE SCALE GENOMIC DNA]</scope>
    <source>
        <tissue evidence="10">Muscle</tissue>
    </source>
</reference>
<evidence type="ECO:0000259" key="9">
    <source>
        <dbReference type="PROSITE" id="PS50252"/>
    </source>
</evidence>
<reference evidence="10 11" key="1">
    <citation type="submission" date="2018-04" db="EMBL/GenBank/DDBJ databases">
        <authorList>
            <person name="Zhang X."/>
            <person name="Yuan J."/>
            <person name="Li F."/>
            <person name="Xiang J."/>
        </authorList>
    </citation>
    <scope>NUCLEOTIDE SEQUENCE [LARGE SCALE GENOMIC DNA]</scope>
    <source>
        <tissue evidence="10">Muscle</tissue>
    </source>
</reference>
<feature type="region of interest" description="Disordered" evidence="8">
    <location>
        <begin position="406"/>
        <end position="460"/>
    </location>
</feature>
<dbReference type="GO" id="GO:0000978">
    <property type="term" value="F:RNA polymerase II cis-regulatory region sequence-specific DNA binding"/>
    <property type="evidence" value="ECO:0007669"/>
    <property type="project" value="InterPro"/>
</dbReference>
<keyword evidence="4 7" id="KW-0238">DNA-binding</keyword>
<keyword evidence="5" id="KW-0804">Transcription</keyword>
<protein>
    <submittedName>
        <fullName evidence="10">Putative T-related protein-like</fullName>
    </submittedName>
</protein>
<evidence type="ECO:0000256" key="5">
    <source>
        <dbReference type="ARBA" id="ARBA00023163"/>
    </source>
</evidence>
<dbReference type="STRING" id="6689.A0A3R7M153"/>
<dbReference type="PANTHER" id="PTHR11267">
    <property type="entry name" value="T-BOX PROTEIN-RELATED"/>
    <property type="match status" value="1"/>
</dbReference>
<dbReference type="GO" id="GO:0000981">
    <property type="term" value="F:DNA-binding transcription factor activity, RNA polymerase II-specific"/>
    <property type="evidence" value="ECO:0007669"/>
    <property type="project" value="TreeGrafter"/>
</dbReference>
<dbReference type="InterPro" id="IPR002070">
    <property type="entry name" value="TF_Brachyury"/>
</dbReference>
<dbReference type="Gene3D" id="2.60.40.820">
    <property type="entry name" value="Transcription factor, T-box"/>
    <property type="match status" value="1"/>
</dbReference>
<dbReference type="PROSITE" id="PS50252">
    <property type="entry name" value="TBOX_3"/>
    <property type="match status" value="1"/>
</dbReference>
<gene>
    <name evidence="10" type="ORF">C7M84_011720</name>
</gene>
<dbReference type="InterPro" id="IPR046360">
    <property type="entry name" value="T-box_DNA-bd"/>
</dbReference>
<sequence>MLKTESVRKLLTTEGCSKVKTEALQQQHSGAASGVEPTVVLEDRDLWTRFQVLTNEMIVTKSGRRMFPVVKVSISGLDPSAMYSILLEFVQIDNHRWKYVNGEWVAGGKPEVAPSSAVYIHCDSPNFGNHWMKEPVSFAKVKLTNKTNGNGQIMLNSLHKYEPRLHVVQVGAEQRTISCHAFPECQFIAVTAYQNEEVTALKIKHNPFAKAFLDSKERPELQSQRDIMASYPQPHHQQYGWYMGGGVCGGGVAYGQTPPTMGLASTPASLSSRIAMRNHRVVPYTSPTPRAARTPPVNAVAQQQAAVGSYGLAGLAAEWRQQPWGHHHQPSVTGAPATPATPAHYQWAGLQGGYAHHPHHHGSGLYQSYQQPGVVGMGLANAATGAVPAHPAQHAQRSPQEALTPMGVYSDTSVPQGYTDNRSSPTYDDSVHSVGANTGVYGSSRLHESPEHNSTGGGSPNMFILPDLGYPSGLAAAHSDLARIKGENLADSLSVYSTTSPSAYSTTSPAAYSTTSPTAYSAAPLHAWSPLSPPACM</sequence>
<dbReference type="PANTHER" id="PTHR11267:SF106">
    <property type="entry name" value="T-RELATED PROTEIN"/>
    <property type="match status" value="1"/>
</dbReference>
<proteinExistence type="predicted"/>
<comment type="subcellular location">
    <subcellularLocation>
        <location evidence="1 7">Nucleus</location>
    </subcellularLocation>
</comment>
<dbReference type="SMART" id="SM00425">
    <property type="entry name" value="TBOX"/>
    <property type="match status" value="1"/>
</dbReference>
<organism evidence="10 11">
    <name type="scientific">Penaeus vannamei</name>
    <name type="common">Whiteleg shrimp</name>
    <name type="synonym">Litopenaeus vannamei</name>
    <dbReference type="NCBI Taxonomy" id="6689"/>
    <lineage>
        <taxon>Eukaryota</taxon>
        <taxon>Metazoa</taxon>
        <taxon>Ecdysozoa</taxon>
        <taxon>Arthropoda</taxon>
        <taxon>Crustacea</taxon>
        <taxon>Multicrustacea</taxon>
        <taxon>Malacostraca</taxon>
        <taxon>Eumalacostraca</taxon>
        <taxon>Eucarida</taxon>
        <taxon>Decapoda</taxon>
        <taxon>Dendrobranchiata</taxon>
        <taxon>Penaeoidea</taxon>
        <taxon>Penaeidae</taxon>
        <taxon>Penaeus</taxon>
    </lineage>
</organism>
<feature type="domain" description="T-box" evidence="9">
    <location>
        <begin position="41"/>
        <end position="214"/>
    </location>
</feature>
<evidence type="ECO:0000256" key="4">
    <source>
        <dbReference type="ARBA" id="ARBA00023125"/>
    </source>
</evidence>
<feature type="compositionally biased region" description="Polar residues" evidence="8">
    <location>
        <begin position="410"/>
        <end position="427"/>
    </location>
</feature>
<dbReference type="PRINTS" id="PR00938">
    <property type="entry name" value="BRACHYURY"/>
</dbReference>
<dbReference type="CDD" id="cd20192">
    <property type="entry name" value="T-box_TBXT_TBX19-like"/>
    <property type="match status" value="1"/>
</dbReference>
<evidence type="ECO:0000256" key="2">
    <source>
        <dbReference type="ARBA" id="ARBA00022473"/>
    </source>
</evidence>
<dbReference type="InterPro" id="IPR001699">
    <property type="entry name" value="TF_T-box"/>
</dbReference>
<comment type="caution">
    <text evidence="10">The sequence shown here is derived from an EMBL/GenBank/DDBJ whole genome shotgun (WGS) entry which is preliminary data.</text>
</comment>
<dbReference type="SUPFAM" id="SSF49417">
    <property type="entry name" value="p53-like transcription factors"/>
    <property type="match status" value="1"/>
</dbReference>
<name>A0A3R7M153_PENVA</name>
<evidence type="ECO:0000256" key="1">
    <source>
        <dbReference type="ARBA" id="ARBA00004123"/>
    </source>
</evidence>
<dbReference type="FunFam" id="2.60.40.820:FF:000002">
    <property type="entry name" value="T-box transcription factor Brachyury"/>
    <property type="match status" value="1"/>
</dbReference>
<dbReference type="Proteomes" id="UP000283509">
    <property type="component" value="Unassembled WGS sequence"/>
</dbReference>
<comment type="caution">
    <text evidence="7">Lacks conserved residue(s) required for the propagation of feature annotation.</text>
</comment>
<dbReference type="Pfam" id="PF00907">
    <property type="entry name" value="T-box"/>
    <property type="match status" value="1"/>
</dbReference>
<dbReference type="EMBL" id="QCYY01002483">
    <property type="protein sequence ID" value="ROT70016.1"/>
    <property type="molecule type" value="Genomic_DNA"/>
</dbReference>
<evidence type="ECO:0000256" key="3">
    <source>
        <dbReference type="ARBA" id="ARBA00023015"/>
    </source>
</evidence>
<keyword evidence="2" id="KW-0217">Developmental protein</keyword>